<feature type="non-terminal residue" evidence="1">
    <location>
        <position position="50"/>
    </location>
</feature>
<dbReference type="EMBL" id="JAHRHJ020000007">
    <property type="protein sequence ID" value="KAH9307546.1"/>
    <property type="molecule type" value="Genomic_DNA"/>
</dbReference>
<feature type="non-terminal residue" evidence="1">
    <location>
        <position position="1"/>
    </location>
</feature>
<evidence type="ECO:0000313" key="1">
    <source>
        <dbReference type="EMBL" id="KAH9307546.1"/>
    </source>
</evidence>
<keyword evidence="2" id="KW-1185">Reference proteome</keyword>
<proteinExistence type="predicted"/>
<evidence type="ECO:0000313" key="2">
    <source>
        <dbReference type="Proteomes" id="UP000824469"/>
    </source>
</evidence>
<gene>
    <name evidence="1" type="ORF">KI387_035457</name>
</gene>
<accession>A0AA38FNM6</accession>
<name>A0AA38FNM6_TAXCH</name>
<dbReference type="AlphaFoldDB" id="A0AA38FNM6"/>
<organism evidence="1 2">
    <name type="scientific">Taxus chinensis</name>
    <name type="common">Chinese yew</name>
    <name type="synonym">Taxus wallichiana var. chinensis</name>
    <dbReference type="NCBI Taxonomy" id="29808"/>
    <lineage>
        <taxon>Eukaryota</taxon>
        <taxon>Viridiplantae</taxon>
        <taxon>Streptophyta</taxon>
        <taxon>Embryophyta</taxon>
        <taxon>Tracheophyta</taxon>
        <taxon>Spermatophyta</taxon>
        <taxon>Pinopsida</taxon>
        <taxon>Pinidae</taxon>
        <taxon>Conifers II</taxon>
        <taxon>Cupressales</taxon>
        <taxon>Taxaceae</taxon>
        <taxon>Taxus</taxon>
    </lineage>
</organism>
<protein>
    <submittedName>
        <fullName evidence="1">Uncharacterized protein</fullName>
    </submittedName>
</protein>
<sequence>LACDNPAPMAQMINDSGITYATGFPISVQCVDIVLAYGANFNLDTKEVAN</sequence>
<dbReference type="Proteomes" id="UP000824469">
    <property type="component" value="Unassembled WGS sequence"/>
</dbReference>
<comment type="caution">
    <text evidence="1">The sequence shown here is derived from an EMBL/GenBank/DDBJ whole genome shotgun (WGS) entry which is preliminary data.</text>
</comment>
<reference evidence="1 2" key="1">
    <citation type="journal article" date="2021" name="Nat. Plants">
        <title>The Taxus genome provides insights into paclitaxel biosynthesis.</title>
        <authorList>
            <person name="Xiong X."/>
            <person name="Gou J."/>
            <person name="Liao Q."/>
            <person name="Li Y."/>
            <person name="Zhou Q."/>
            <person name="Bi G."/>
            <person name="Li C."/>
            <person name="Du R."/>
            <person name="Wang X."/>
            <person name="Sun T."/>
            <person name="Guo L."/>
            <person name="Liang H."/>
            <person name="Lu P."/>
            <person name="Wu Y."/>
            <person name="Zhang Z."/>
            <person name="Ro D.K."/>
            <person name="Shang Y."/>
            <person name="Huang S."/>
            <person name="Yan J."/>
        </authorList>
    </citation>
    <scope>NUCLEOTIDE SEQUENCE [LARGE SCALE GENOMIC DNA]</scope>
    <source>
        <strain evidence="1">Ta-2019</strain>
    </source>
</reference>